<dbReference type="AlphaFoldDB" id="A0A1D2NCC4"/>
<evidence type="ECO:0000256" key="1">
    <source>
        <dbReference type="SAM" id="SignalP"/>
    </source>
</evidence>
<name>A0A1D2NCC4_ORCCI</name>
<proteinExistence type="predicted"/>
<keyword evidence="3" id="KW-1185">Reference proteome</keyword>
<keyword evidence="1" id="KW-0732">Signal</keyword>
<accession>A0A1D2NCC4</accession>
<gene>
    <name evidence="2" type="ORF">Ocin01_03789</name>
</gene>
<evidence type="ECO:0000313" key="3">
    <source>
        <dbReference type="Proteomes" id="UP000094527"/>
    </source>
</evidence>
<comment type="caution">
    <text evidence="2">The sequence shown here is derived from an EMBL/GenBank/DDBJ whole genome shotgun (WGS) entry which is preliminary data.</text>
</comment>
<feature type="signal peptide" evidence="1">
    <location>
        <begin position="1"/>
        <end position="23"/>
    </location>
</feature>
<sequence>MHPSEEILWAIHTFMVTVIITEALEVQQEVSMSARSHLSVQRTKSAPLPNFLAQGLSTSPPMSQFEHLNPLGSNPADFLGGLNFSDAAALGLNADMLSEGGLGGDHSGLNQGSGATMSALDITSRLESLCLSMTEAALGLSCTNY</sequence>
<evidence type="ECO:0000313" key="2">
    <source>
        <dbReference type="EMBL" id="ODN02907.1"/>
    </source>
</evidence>
<organism evidence="2 3">
    <name type="scientific">Orchesella cincta</name>
    <name type="common">Springtail</name>
    <name type="synonym">Podura cincta</name>
    <dbReference type="NCBI Taxonomy" id="48709"/>
    <lineage>
        <taxon>Eukaryota</taxon>
        <taxon>Metazoa</taxon>
        <taxon>Ecdysozoa</taxon>
        <taxon>Arthropoda</taxon>
        <taxon>Hexapoda</taxon>
        <taxon>Collembola</taxon>
        <taxon>Entomobryomorpha</taxon>
        <taxon>Entomobryoidea</taxon>
        <taxon>Orchesellidae</taxon>
        <taxon>Orchesellinae</taxon>
        <taxon>Orchesella</taxon>
    </lineage>
</organism>
<dbReference type="EMBL" id="LJIJ01000093">
    <property type="protein sequence ID" value="ODN02907.1"/>
    <property type="molecule type" value="Genomic_DNA"/>
</dbReference>
<feature type="chain" id="PRO_5008905350" evidence="1">
    <location>
        <begin position="24"/>
        <end position="145"/>
    </location>
</feature>
<reference evidence="2 3" key="1">
    <citation type="journal article" date="2016" name="Genome Biol. Evol.">
        <title>Gene Family Evolution Reflects Adaptation to Soil Environmental Stressors in the Genome of the Collembolan Orchesella cincta.</title>
        <authorList>
            <person name="Faddeeva-Vakhrusheva A."/>
            <person name="Derks M.F."/>
            <person name="Anvar S.Y."/>
            <person name="Agamennone V."/>
            <person name="Suring W."/>
            <person name="Smit S."/>
            <person name="van Straalen N.M."/>
            <person name="Roelofs D."/>
        </authorList>
    </citation>
    <scope>NUCLEOTIDE SEQUENCE [LARGE SCALE GENOMIC DNA]</scope>
    <source>
        <tissue evidence="2">Mixed pool</tissue>
    </source>
</reference>
<dbReference type="Proteomes" id="UP000094527">
    <property type="component" value="Unassembled WGS sequence"/>
</dbReference>
<protein>
    <submittedName>
        <fullName evidence="2">Uncharacterized protein</fullName>
    </submittedName>
</protein>